<feature type="region of interest" description="Disordered" evidence="1">
    <location>
        <begin position="435"/>
        <end position="460"/>
    </location>
</feature>
<evidence type="ECO:0000313" key="3">
    <source>
        <dbReference type="Proteomes" id="UP001589709"/>
    </source>
</evidence>
<keyword evidence="3" id="KW-1185">Reference proteome</keyword>
<evidence type="ECO:0000313" key="2">
    <source>
        <dbReference type="EMBL" id="MFB9467508.1"/>
    </source>
</evidence>
<dbReference type="RefSeq" id="WP_381350769.1">
    <property type="nucleotide sequence ID" value="NZ_JBHMCY010000114.1"/>
</dbReference>
<sequence length="460" mass="50140">MHPAAPTAAIRQLAALARRGDLSAYAHQIQRLGGCERPVRMEGHRLDVHAATGEIVREIADRDLPAGQLLIRCNNRRATRCASCAETYRKDTFHLVTAGLSGGKGIGPSVAQHPRVFATFTAPSFGPVHNRPGGGRCRCGRLHPEDDPALGTPLDPDRYDYRAAVLWNAHAGALWGRFTTYLRQHLASRAGIGRSALRHCLKVSYAKVAEYQRRGAVHFHAVIRLDGPDGAEDAPPAWATTELLTDAIRSAARLAETPGPVLDGQAYAFRFGEQLDIRPIRSADFAGTSELSSRAVAAYIAKYATKGAETAGTLDRPIRNPITDLIGSGVTDHTRRMILTCWHLGALPELEDLRLRKWAHMLGFRGHFSTKSRAYSVTLGALRQERADHNEALARERAAEAGHPLPDPDTVLVLSHWRFAGTGWTDAERLVAHVAPRPDAVRPSSTSDDPGLDPMGDLTR</sequence>
<comment type="caution">
    <text evidence="2">The sequence shown here is derived from an EMBL/GenBank/DDBJ whole genome shotgun (WGS) entry which is preliminary data.</text>
</comment>
<dbReference type="Proteomes" id="UP001589709">
    <property type="component" value="Unassembled WGS sequence"/>
</dbReference>
<dbReference type="EMBL" id="JBHMCY010000114">
    <property type="protein sequence ID" value="MFB9467508.1"/>
    <property type="molecule type" value="Genomic_DNA"/>
</dbReference>
<organism evidence="2 3">
    <name type="scientific">Streptomyces cinereospinus</name>
    <dbReference type="NCBI Taxonomy" id="285561"/>
    <lineage>
        <taxon>Bacteria</taxon>
        <taxon>Bacillati</taxon>
        <taxon>Actinomycetota</taxon>
        <taxon>Actinomycetes</taxon>
        <taxon>Kitasatosporales</taxon>
        <taxon>Streptomycetaceae</taxon>
        <taxon>Streptomyces</taxon>
    </lineage>
</organism>
<proteinExistence type="predicted"/>
<dbReference type="Pfam" id="PF20199">
    <property type="entry name" value="RepSA"/>
    <property type="match status" value="1"/>
</dbReference>
<reference evidence="2 3" key="1">
    <citation type="submission" date="2024-09" db="EMBL/GenBank/DDBJ databases">
        <authorList>
            <person name="Sun Q."/>
            <person name="Mori K."/>
        </authorList>
    </citation>
    <scope>NUCLEOTIDE SEQUENCE [LARGE SCALE GENOMIC DNA]</scope>
    <source>
        <strain evidence="2 3">JCM 6917</strain>
    </source>
</reference>
<evidence type="ECO:0000256" key="1">
    <source>
        <dbReference type="SAM" id="MobiDB-lite"/>
    </source>
</evidence>
<protein>
    <submittedName>
        <fullName evidence="2">Replication initiator</fullName>
    </submittedName>
</protein>
<accession>A0ABV5NB41</accession>
<gene>
    <name evidence="2" type="ORF">ACFF45_33720</name>
</gene>
<name>A0ABV5NB41_9ACTN</name>
<dbReference type="InterPro" id="IPR046828">
    <property type="entry name" value="RepSA"/>
</dbReference>